<proteinExistence type="predicted"/>
<dbReference type="Gene3D" id="1.10.10.60">
    <property type="entry name" value="Homeodomain-like"/>
    <property type="match status" value="1"/>
</dbReference>
<reference evidence="2 3" key="1">
    <citation type="submission" date="2021-05" db="EMBL/GenBank/DDBJ databases">
        <title>Draft Whole Genome Sequencing Of Biosensor Chromobacterium violaceum Strain CV026 Reveals A Regulatory RNA In Chromobacterium violaceum Phenotype Regulatory Network.</title>
        <authorList>
            <person name="Hong K.W."/>
            <person name="Chan K.G."/>
            <person name="Chang C.-Y."/>
        </authorList>
    </citation>
    <scope>NUCLEOTIDE SEQUENCE [LARGE SCALE GENOMIC DNA]</scope>
    <source>
        <strain evidence="2 3">ATCC 31532</strain>
    </source>
</reference>
<name>A0ABS7FM36_9NEIS</name>
<dbReference type="Proteomes" id="UP000711178">
    <property type="component" value="Unassembled WGS sequence"/>
</dbReference>
<evidence type="ECO:0000313" key="2">
    <source>
        <dbReference type="EMBL" id="MBW8290334.1"/>
    </source>
</evidence>
<dbReference type="Pfam" id="PF08765">
    <property type="entry name" value="Mor"/>
    <property type="match status" value="1"/>
</dbReference>
<dbReference type="EMBL" id="JAHDTB010000045">
    <property type="protein sequence ID" value="MBW8290334.1"/>
    <property type="molecule type" value="Genomic_DNA"/>
</dbReference>
<dbReference type="InterPro" id="IPR009057">
    <property type="entry name" value="Homeodomain-like_sf"/>
</dbReference>
<gene>
    <name evidence="2" type="ORF">KIF53_22105</name>
</gene>
<evidence type="ECO:0000259" key="1">
    <source>
        <dbReference type="Pfam" id="PF08765"/>
    </source>
</evidence>
<comment type="caution">
    <text evidence="2">The sequence shown here is derived from an EMBL/GenBank/DDBJ whole genome shotgun (WGS) entry which is preliminary data.</text>
</comment>
<dbReference type="InterPro" id="IPR014875">
    <property type="entry name" value="Mor_transcription_activator"/>
</dbReference>
<evidence type="ECO:0000313" key="3">
    <source>
        <dbReference type="Proteomes" id="UP000711178"/>
    </source>
</evidence>
<organism evidence="2 3">
    <name type="scientific">Chromobacterium subtsugae</name>
    <dbReference type="NCBI Taxonomy" id="251747"/>
    <lineage>
        <taxon>Bacteria</taxon>
        <taxon>Pseudomonadati</taxon>
        <taxon>Pseudomonadota</taxon>
        <taxon>Betaproteobacteria</taxon>
        <taxon>Neisseriales</taxon>
        <taxon>Chromobacteriaceae</taxon>
        <taxon>Chromobacterium</taxon>
    </lineage>
</organism>
<dbReference type="RefSeq" id="WP_043579113.1">
    <property type="nucleotide sequence ID" value="NZ_CP142381.1"/>
</dbReference>
<accession>A0ABS7FM36</accession>
<dbReference type="SUPFAM" id="SSF46689">
    <property type="entry name" value="Homeodomain-like"/>
    <property type="match status" value="1"/>
</dbReference>
<feature type="domain" description="Mor transcription activator" evidence="1">
    <location>
        <begin position="28"/>
        <end position="134"/>
    </location>
</feature>
<keyword evidence="3" id="KW-1185">Reference proteome</keyword>
<sequence>MKLEQLPNLLPETVRLIAGMIGLPNTLKLVENLGGTTFPVSKKRSRLGEARYLALAEVVGVEAADRLCQHYGGDLLYIPRCASALRRLRDYAICEAFDRLSRELGSNAAVSQLAQQHRLTDRRIWDILKRTDCSDPAATDPRRH</sequence>
<protein>
    <submittedName>
        <fullName evidence="2">DNA transposition protein</fullName>
    </submittedName>
</protein>
<dbReference type="GeneID" id="89685572"/>